<evidence type="ECO:0000256" key="1">
    <source>
        <dbReference type="ARBA" id="ARBA00023067"/>
    </source>
</evidence>
<dbReference type="RefSeq" id="WP_078693723.1">
    <property type="nucleotide sequence ID" value="NZ_FUWX01000008.1"/>
</dbReference>
<dbReference type="STRING" id="180163.SAMN02745174_01233"/>
<dbReference type="SMART" id="SM00411">
    <property type="entry name" value="BHL"/>
    <property type="match status" value="1"/>
</dbReference>
<dbReference type="EMBL" id="FUWX01000008">
    <property type="protein sequence ID" value="SJZ66551.1"/>
    <property type="molecule type" value="Genomic_DNA"/>
</dbReference>
<dbReference type="PANTHER" id="PTHR33175">
    <property type="entry name" value="DNA-BINDING PROTEIN HU"/>
    <property type="match status" value="1"/>
</dbReference>
<dbReference type="OrthoDB" id="9799835at2"/>
<comment type="similarity">
    <text evidence="3">Belongs to the bacterial histone-like protein family.</text>
</comment>
<sequence length="90" mass="10175">MTKKEFVDLFAKNGEYAKKDAEKAINTFLASVEEALVNGDSVTFVGWGKWEVVTRAPREVRNPQTGKKMKLDAKKVVKFKVGKTLEEKIK</sequence>
<dbReference type="AlphaFoldDB" id="A0A1T4MI62"/>
<dbReference type="Proteomes" id="UP000191153">
    <property type="component" value="Unassembled WGS sequence"/>
</dbReference>
<reference evidence="4 5" key="1">
    <citation type="submission" date="2017-02" db="EMBL/GenBank/DDBJ databases">
        <authorList>
            <person name="Peterson S.W."/>
        </authorList>
    </citation>
    <scope>NUCLEOTIDE SEQUENCE [LARGE SCALE GENOMIC DNA]</scope>
    <source>
        <strain evidence="4 5">ATCC 700028</strain>
    </source>
</reference>
<dbReference type="GO" id="GO:0030261">
    <property type="term" value="P:chromosome condensation"/>
    <property type="evidence" value="ECO:0007669"/>
    <property type="project" value="UniProtKB-KW"/>
</dbReference>
<name>A0A1T4MI62_9FUSO</name>
<proteinExistence type="inferred from homology"/>
<dbReference type="GO" id="GO:0003677">
    <property type="term" value="F:DNA binding"/>
    <property type="evidence" value="ECO:0007669"/>
    <property type="project" value="UniProtKB-KW"/>
</dbReference>
<evidence type="ECO:0000313" key="4">
    <source>
        <dbReference type="EMBL" id="SJZ66551.1"/>
    </source>
</evidence>
<dbReference type="InterPro" id="IPR000119">
    <property type="entry name" value="Hist_DNA-bd"/>
</dbReference>
<evidence type="ECO:0000256" key="3">
    <source>
        <dbReference type="RuleBase" id="RU003939"/>
    </source>
</evidence>
<protein>
    <submittedName>
        <fullName evidence="4">DNA-binding protein HU-beta</fullName>
    </submittedName>
</protein>
<keyword evidence="5" id="KW-1185">Reference proteome</keyword>
<dbReference type="InterPro" id="IPR010992">
    <property type="entry name" value="IHF-like_DNA-bd_dom_sf"/>
</dbReference>
<keyword evidence="2 4" id="KW-0238">DNA-binding</keyword>
<gene>
    <name evidence="4" type="ORF">SAMN02745174_01233</name>
</gene>
<organism evidence="4 5">
    <name type="scientific">Cetobacterium ceti</name>
    <dbReference type="NCBI Taxonomy" id="180163"/>
    <lineage>
        <taxon>Bacteria</taxon>
        <taxon>Fusobacteriati</taxon>
        <taxon>Fusobacteriota</taxon>
        <taxon>Fusobacteriia</taxon>
        <taxon>Fusobacteriales</taxon>
        <taxon>Fusobacteriaceae</taxon>
        <taxon>Cetobacterium</taxon>
    </lineage>
</organism>
<dbReference type="Pfam" id="PF00216">
    <property type="entry name" value="Bac_DNA_binding"/>
    <property type="match status" value="1"/>
</dbReference>
<keyword evidence="1" id="KW-0226">DNA condensation</keyword>
<dbReference type="SUPFAM" id="SSF47729">
    <property type="entry name" value="IHF-like DNA-binding proteins"/>
    <property type="match status" value="1"/>
</dbReference>
<accession>A0A1T4MI62</accession>
<dbReference type="GO" id="GO:0005829">
    <property type="term" value="C:cytosol"/>
    <property type="evidence" value="ECO:0007669"/>
    <property type="project" value="TreeGrafter"/>
</dbReference>
<dbReference type="GO" id="GO:0030527">
    <property type="term" value="F:structural constituent of chromatin"/>
    <property type="evidence" value="ECO:0007669"/>
    <property type="project" value="InterPro"/>
</dbReference>
<dbReference type="CDD" id="cd13831">
    <property type="entry name" value="HU"/>
    <property type="match status" value="1"/>
</dbReference>
<evidence type="ECO:0000313" key="5">
    <source>
        <dbReference type="Proteomes" id="UP000191153"/>
    </source>
</evidence>
<dbReference type="PANTHER" id="PTHR33175:SF3">
    <property type="entry name" value="DNA-BINDING PROTEIN HU-BETA"/>
    <property type="match status" value="1"/>
</dbReference>
<dbReference type="PRINTS" id="PR01727">
    <property type="entry name" value="DNABINDINGHU"/>
</dbReference>
<dbReference type="Gene3D" id="4.10.520.10">
    <property type="entry name" value="IHF-like DNA-binding proteins"/>
    <property type="match status" value="1"/>
</dbReference>
<evidence type="ECO:0000256" key="2">
    <source>
        <dbReference type="ARBA" id="ARBA00023125"/>
    </source>
</evidence>